<dbReference type="GO" id="GO:0017022">
    <property type="term" value="F:myosin binding"/>
    <property type="evidence" value="ECO:0007669"/>
    <property type="project" value="InterPro"/>
</dbReference>
<organism evidence="3">
    <name type="scientific">Anthurium amnicola</name>
    <dbReference type="NCBI Taxonomy" id="1678845"/>
    <lineage>
        <taxon>Eukaryota</taxon>
        <taxon>Viridiplantae</taxon>
        <taxon>Streptophyta</taxon>
        <taxon>Embryophyta</taxon>
        <taxon>Tracheophyta</taxon>
        <taxon>Spermatophyta</taxon>
        <taxon>Magnoliopsida</taxon>
        <taxon>Liliopsida</taxon>
        <taxon>Araceae</taxon>
        <taxon>Pothoideae</taxon>
        <taxon>Potheae</taxon>
        <taxon>Anthurium</taxon>
    </lineage>
</organism>
<evidence type="ECO:0000313" key="3">
    <source>
        <dbReference type="EMBL" id="JAT64057.1"/>
    </source>
</evidence>
<evidence type="ECO:0000313" key="4">
    <source>
        <dbReference type="EMBL" id="JAT67891.1"/>
    </source>
</evidence>
<keyword evidence="1" id="KW-0175">Coiled coil</keyword>
<dbReference type="InterPro" id="IPR039306">
    <property type="entry name" value="MYOB"/>
</dbReference>
<sequence>RMMEEQAEYDQEAVHKSNDLLEQKEEEVQDLKAEIESYKRWLGDESSSSKMKGDLEKKKDNPIDRPLIKATDDKKILERNNTVFMDAEGDKEVILKNSSLDFDDEKEYISECLKRLEEKLHMFSNNGVYVELSGPNVREDGLPDHVLENGHLYEKDTAEPDDLEQGRWHKMAHKDSQLGEEALSRSKESSFVGEDSHLCRAFSIKENHNGNSKLLKFDDEKHQSSMVSRTTDLVTVENEVLHLNDRLRTLEADRSFLEHIINSLGNGNGGVRFVQEIASHLRELRRIGVRRREQTHL</sequence>
<feature type="coiled-coil region" evidence="1">
    <location>
        <begin position="14"/>
        <end position="41"/>
    </location>
</feature>
<reference evidence="3" key="1">
    <citation type="submission" date="2015-07" db="EMBL/GenBank/DDBJ databases">
        <title>Transcriptome Assembly of Anthurium amnicola.</title>
        <authorList>
            <person name="Suzuki J."/>
        </authorList>
    </citation>
    <scope>NUCLEOTIDE SEQUENCE</scope>
</reference>
<gene>
    <name evidence="4" type="ORF">g.27644</name>
    <name evidence="3" type="ORF">g.27645</name>
    <name evidence="2" type="ORF">g.27646</name>
</gene>
<dbReference type="EMBL" id="GDJX01020394">
    <property type="protein sequence ID" value="JAT47542.1"/>
    <property type="molecule type" value="Transcribed_RNA"/>
</dbReference>
<accession>A0A1D1ZB11</accession>
<evidence type="ECO:0000313" key="2">
    <source>
        <dbReference type="EMBL" id="JAT47542.1"/>
    </source>
</evidence>
<name>A0A1D1ZB11_9ARAE</name>
<dbReference type="EMBL" id="GDJX01003879">
    <property type="protein sequence ID" value="JAT64057.1"/>
    <property type="molecule type" value="Transcribed_RNA"/>
</dbReference>
<dbReference type="EMBL" id="GDJX01000045">
    <property type="protein sequence ID" value="JAT67891.1"/>
    <property type="molecule type" value="Transcribed_RNA"/>
</dbReference>
<proteinExistence type="predicted"/>
<dbReference type="AlphaFoldDB" id="A0A1D1ZB11"/>
<evidence type="ECO:0000256" key="1">
    <source>
        <dbReference type="SAM" id="Coils"/>
    </source>
</evidence>
<dbReference type="PANTHER" id="PTHR31448:SF32">
    <property type="entry name" value="MYOSIN-BINDING PROTEIN 1"/>
    <property type="match status" value="1"/>
</dbReference>
<protein>
    <submittedName>
        <fullName evidence="3">Uncharacterized protein</fullName>
    </submittedName>
</protein>
<dbReference type="PANTHER" id="PTHR31448">
    <property type="entry name" value="MYOSIN-BINDING PROTEIN 2"/>
    <property type="match status" value="1"/>
</dbReference>
<feature type="non-terminal residue" evidence="3">
    <location>
        <position position="1"/>
    </location>
</feature>